<feature type="region of interest" description="Disordered" evidence="1">
    <location>
        <begin position="49"/>
        <end position="76"/>
    </location>
</feature>
<dbReference type="EMBL" id="BMRG01000003">
    <property type="protein sequence ID" value="GGP48424.1"/>
    <property type="molecule type" value="Genomic_DNA"/>
</dbReference>
<evidence type="ECO:0000313" key="3">
    <source>
        <dbReference type="EMBL" id="GGP48424.1"/>
    </source>
</evidence>
<keyword evidence="2" id="KW-0812">Transmembrane</keyword>
<proteinExistence type="predicted"/>
<comment type="caution">
    <text evidence="3">The sequence shown here is derived from an EMBL/GenBank/DDBJ whole genome shotgun (WGS) entry which is preliminary data.</text>
</comment>
<reference evidence="3" key="2">
    <citation type="submission" date="2020-09" db="EMBL/GenBank/DDBJ databases">
        <authorList>
            <person name="Sun Q."/>
            <person name="Ohkuma M."/>
        </authorList>
    </citation>
    <scope>NUCLEOTIDE SEQUENCE</scope>
    <source>
        <strain evidence="3">JCM 3313</strain>
    </source>
</reference>
<dbReference type="AlphaFoldDB" id="A0A918ECE8"/>
<keyword evidence="4" id="KW-1185">Reference proteome</keyword>
<reference evidence="3" key="1">
    <citation type="journal article" date="2014" name="Int. J. Syst. Evol. Microbiol.">
        <title>Complete genome sequence of Corynebacterium casei LMG S-19264T (=DSM 44701T), isolated from a smear-ripened cheese.</title>
        <authorList>
            <consortium name="US DOE Joint Genome Institute (JGI-PGF)"/>
            <person name="Walter F."/>
            <person name="Albersmeier A."/>
            <person name="Kalinowski J."/>
            <person name="Ruckert C."/>
        </authorList>
    </citation>
    <scope>NUCLEOTIDE SEQUENCE</scope>
    <source>
        <strain evidence="3">JCM 3313</strain>
    </source>
</reference>
<keyword evidence="2" id="KW-0472">Membrane</keyword>
<protein>
    <submittedName>
        <fullName evidence="3">Uncharacterized protein</fullName>
    </submittedName>
</protein>
<evidence type="ECO:0000256" key="2">
    <source>
        <dbReference type="SAM" id="Phobius"/>
    </source>
</evidence>
<feature type="transmembrane region" description="Helical" evidence="2">
    <location>
        <begin position="27"/>
        <end position="47"/>
    </location>
</feature>
<evidence type="ECO:0000256" key="1">
    <source>
        <dbReference type="SAM" id="MobiDB-lite"/>
    </source>
</evidence>
<sequence length="124" mass="12990">MWPTATGVLASATGVVVNLATELKTSWWAWAVVALLTAVGVLVALLAQPAERPGREPEREQEPPAPRGAVHNSVSSPVYGTVVQAGTIGAYHENRPLTVNQNAVARDGGTVHQAGRDLRHDPGA</sequence>
<dbReference type="Proteomes" id="UP000639606">
    <property type="component" value="Unassembled WGS sequence"/>
</dbReference>
<keyword evidence="2" id="KW-1133">Transmembrane helix</keyword>
<organism evidence="3 4">
    <name type="scientific">Saccharothrix coeruleofusca</name>
    <dbReference type="NCBI Taxonomy" id="33919"/>
    <lineage>
        <taxon>Bacteria</taxon>
        <taxon>Bacillati</taxon>
        <taxon>Actinomycetota</taxon>
        <taxon>Actinomycetes</taxon>
        <taxon>Pseudonocardiales</taxon>
        <taxon>Pseudonocardiaceae</taxon>
        <taxon>Saccharothrix</taxon>
    </lineage>
</organism>
<evidence type="ECO:0000313" key="4">
    <source>
        <dbReference type="Proteomes" id="UP000639606"/>
    </source>
</evidence>
<accession>A0A918ECE8</accession>
<feature type="compositionally biased region" description="Basic and acidic residues" evidence="1">
    <location>
        <begin position="114"/>
        <end position="124"/>
    </location>
</feature>
<gene>
    <name evidence="3" type="ORF">GCM10010185_20620</name>
</gene>
<feature type="region of interest" description="Disordered" evidence="1">
    <location>
        <begin position="101"/>
        <end position="124"/>
    </location>
</feature>
<name>A0A918ECE8_9PSEU</name>
<feature type="compositionally biased region" description="Basic and acidic residues" evidence="1">
    <location>
        <begin position="52"/>
        <end position="62"/>
    </location>
</feature>